<evidence type="ECO:0000313" key="3">
    <source>
        <dbReference type="EMBL" id="MCS2794366.1"/>
    </source>
</evidence>
<gene>
    <name evidence="2" type="ORF">ERS852461_04019</name>
    <name evidence="3" type="ORF">NXW97_20590</name>
    <name evidence="4" type="ORF">NXY30_24675</name>
</gene>
<dbReference type="GeneID" id="99805163"/>
<evidence type="ECO:0000313" key="2">
    <source>
        <dbReference type="EMBL" id="CUQ02873.1"/>
    </source>
</evidence>
<dbReference type="InterPro" id="IPR053830">
    <property type="entry name" value="DUF6922"/>
</dbReference>
<dbReference type="AlphaFoldDB" id="A0A3E5GLW1"/>
<dbReference type="Proteomes" id="UP001204548">
    <property type="component" value="Unassembled WGS sequence"/>
</dbReference>
<dbReference type="EMBL" id="CP103141">
    <property type="protein sequence ID" value="UVQ74141.1"/>
    <property type="molecule type" value="Genomic_DNA"/>
</dbReference>
<name>A0A3E5GLW1_9BACE</name>
<dbReference type="EMBL" id="JANUTS010000001">
    <property type="protein sequence ID" value="MCS2794366.1"/>
    <property type="molecule type" value="Genomic_DNA"/>
</dbReference>
<dbReference type="Proteomes" id="UP000095606">
    <property type="component" value="Unassembled WGS sequence"/>
</dbReference>
<accession>A0A3E5GLW1</accession>
<evidence type="ECO:0000313" key="5">
    <source>
        <dbReference type="Proteomes" id="UP000095606"/>
    </source>
</evidence>
<evidence type="ECO:0000313" key="6">
    <source>
        <dbReference type="Proteomes" id="UP001060104"/>
    </source>
</evidence>
<feature type="domain" description="DUF6922" evidence="1">
    <location>
        <begin position="14"/>
        <end position="61"/>
    </location>
</feature>
<sequence length="103" mass="12285">MSQQEEYISKLSLYLFWDIDITKADMDTCPAQIIQRVLEYGQWEDWQLIRSYYGLDKIVSICKSLRTLDPKALAYICCISNTSKEEYRCYHESLRNPTIWNTE</sequence>
<keyword evidence="6" id="KW-1185">Reference proteome</keyword>
<dbReference type="Pfam" id="PF21956">
    <property type="entry name" value="DUF6922"/>
    <property type="match status" value="1"/>
</dbReference>
<evidence type="ECO:0000259" key="1">
    <source>
        <dbReference type="Pfam" id="PF21956"/>
    </source>
</evidence>
<accession>A0A174SYS4</accession>
<organism evidence="2 5">
    <name type="scientific">Bacteroides faecis</name>
    <dbReference type="NCBI Taxonomy" id="674529"/>
    <lineage>
        <taxon>Bacteria</taxon>
        <taxon>Pseudomonadati</taxon>
        <taxon>Bacteroidota</taxon>
        <taxon>Bacteroidia</taxon>
        <taxon>Bacteroidales</taxon>
        <taxon>Bacteroidaceae</taxon>
        <taxon>Bacteroides</taxon>
    </lineage>
</organism>
<dbReference type="RefSeq" id="WP_010538816.1">
    <property type="nucleotide sequence ID" value="NZ_CABMFH010000002.1"/>
</dbReference>
<dbReference type="Proteomes" id="UP001060104">
    <property type="component" value="Chromosome"/>
</dbReference>
<reference evidence="3" key="2">
    <citation type="submission" date="2022-08" db="EMBL/GenBank/DDBJ databases">
        <title>Genome Sequencing of Bacteroides fragilis Group Isolates with Nanopore Technology.</title>
        <authorList>
            <person name="Tisza M.J."/>
            <person name="Smith D."/>
            <person name="Dekker J.P."/>
        </authorList>
    </citation>
    <scope>NUCLEOTIDE SEQUENCE</scope>
    <source>
        <strain evidence="3">BFG-351</strain>
        <strain evidence="4">BFG-527</strain>
    </source>
</reference>
<evidence type="ECO:0000313" key="4">
    <source>
        <dbReference type="EMBL" id="UVQ74141.1"/>
    </source>
</evidence>
<dbReference type="EMBL" id="CZAE01000023">
    <property type="protein sequence ID" value="CUQ02873.1"/>
    <property type="molecule type" value="Genomic_DNA"/>
</dbReference>
<protein>
    <recommendedName>
        <fullName evidence="1">DUF6922 domain-containing protein</fullName>
    </recommendedName>
</protein>
<proteinExistence type="predicted"/>
<reference evidence="2 5" key="1">
    <citation type="submission" date="2015-09" db="EMBL/GenBank/DDBJ databases">
        <authorList>
            <consortium name="Pathogen Informatics"/>
        </authorList>
    </citation>
    <scope>NUCLEOTIDE SEQUENCE [LARGE SCALE GENOMIC DNA]</scope>
    <source>
        <strain evidence="2 5">2789STDY5834846</strain>
    </source>
</reference>